<gene>
    <name evidence="1" type="ORF">UFOPK2809_01128</name>
</gene>
<dbReference type="EMBL" id="CAEZZA010000165">
    <property type="protein sequence ID" value="CAB4755890.1"/>
    <property type="molecule type" value="Genomic_DNA"/>
</dbReference>
<protein>
    <submittedName>
        <fullName evidence="1">Unannotated protein</fullName>
    </submittedName>
</protein>
<accession>A0A6J6U7H5</accession>
<dbReference type="AlphaFoldDB" id="A0A6J6U7H5"/>
<dbReference type="InterPro" id="IPR011051">
    <property type="entry name" value="RmlC_Cupin_sf"/>
</dbReference>
<evidence type="ECO:0000313" key="1">
    <source>
        <dbReference type="EMBL" id="CAB4755890.1"/>
    </source>
</evidence>
<dbReference type="InterPro" id="IPR014710">
    <property type="entry name" value="RmlC-like_jellyroll"/>
</dbReference>
<dbReference type="SUPFAM" id="SSF51182">
    <property type="entry name" value="RmlC-like cupins"/>
    <property type="match status" value="1"/>
</dbReference>
<reference evidence="1" key="1">
    <citation type="submission" date="2020-05" db="EMBL/GenBank/DDBJ databases">
        <authorList>
            <person name="Chiriac C."/>
            <person name="Salcher M."/>
            <person name="Ghai R."/>
            <person name="Kavagutti S V."/>
        </authorList>
    </citation>
    <scope>NUCLEOTIDE SEQUENCE</scope>
</reference>
<sequence length="136" mass="15181">MTPVIVEFDASDCAEEIAAGMSNFSVGTTLLFENTRVRVWELALQPGQHAPFHCHTIDYFWVAADPGPIVQRIIREGNRGEEMSMTPDRGQVKFFTFRDGDILLHDLANVGDKPIRYITIELLDGNNTMPAGYLPA</sequence>
<name>A0A6J6U7H5_9ZZZZ</name>
<dbReference type="Gene3D" id="2.60.120.10">
    <property type="entry name" value="Jelly Rolls"/>
    <property type="match status" value="1"/>
</dbReference>
<organism evidence="1">
    <name type="scientific">freshwater metagenome</name>
    <dbReference type="NCBI Taxonomy" id="449393"/>
    <lineage>
        <taxon>unclassified sequences</taxon>
        <taxon>metagenomes</taxon>
        <taxon>ecological metagenomes</taxon>
    </lineage>
</organism>
<proteinExistence type="predicted"/>